<sequence length="250" mass="27534">MDVPFDLDSIPEPIPKAEPFHKFANNPYSVLGQSYTPLNRLGELKQKGFASWYGRKFHGQKTSTGEPYDMFQLTAAHPTLPIPSYARVTNTKTGKSVVVRINDRGPFHKGRIIDLSYNAAYRLGYLAEGSAEVEVESLVPDKQSSLEDPIEALAQTLSEPASAPEPQISPGNSPNEKLFVQLAAFSSAASAESFKSKVEYQFAWVKDVVAIQKDERTYRVRIGPYATSAEANLAANRLANSLESKPIVVR</sequence>
<dbReference type="InterPro" id="IPR007730">
    <property type="entry name" value="SPOR-like_dom"/>
</dbReference>
<dbReference type="Pfam" id="PF05036">
    <property type="entry name" value="SPOR"/>
    <property type="match status" value="1"/>
</dbReference>
<accession>A0ABT7DY02</accession>
<name>A0ABT7DY02_9NEIS</name>
<evidence type="ECO:0000256" key="5">
    <source>
        <dbReference type="RuleBase" id="RU003495"/>
    </source>
</evidence>
<reference evidence="7" key="1">
    <citation type="submission" date="2023-03" db="EMBL/GenBank/DDBJ databases">
        <title>Chitinimonas shenzhenensis gen. nov., sp. nov., a novel member of family Burkholderiaceae isolated from activated sludge collected in Shen Zhen, China.</title>
        <authorList>
            <person name="Wang X."/>
        </authorList>
    </citation>
    <scope>NUCLEOTIDE SEQUENCE</scope>
    <source>
        <strain evidence="7">DQS-5</strain>
    </source>
</reference>
<dbReference type="PANTHER" id="PTHR34183">
    <property type="entry name" value="ENDOLYTIC PEPTIDOGLYCAN TRANSGLYCOSYLASE RLPA"/>
    <property type="match status" value="1"/>
</dbReference>
<evidence type="ECO:0000313" key="8">
    <source>
        <dbReference type="Proteomes" id="UP001172778"/>
    </source>
</evidence>
<keyword evidence="3 4" id="KW-0961">Cell wall biogenesis/degradation</keyword>
<keyword evidence="2 4" id="KW-0456">Lyase</keyword>
<keyword evidence="8" id="KW-1185">Reference proteome</keyword>
<evidence type="ECO:0000313" key="7">
    <source>
        <dbReference type="EMBL" id="MDK2124956.1"/>
    </source>
</evidence>
<dbReference type="InterPro" id="IPR012997">
    <property type="entry name" value="RplA"/>
</dbReference>
<dbReference type="Pfam" id="PF03330">
    <property type="entry name" value="DPBB_1"/>
    <property type="match status" value="1"/>
</dbReference>
<dbReference type="SUPFAM" id="SSF50685">
    <property type="entry name" value="Barwin-like endoglucanases"/>
    <property type="match status" value="1"/>
</dbReference>
<dbReference type="InterPro" id="IPR034718">
    <property type="entry name" value="RlpA"/>
</dbReference>
<dbReference type="EMBL" id="JARRAF010000014">
    <property type="protein sequence ID" value="MDK2124956.1"/>
    <property type="molecule type" value="Genomic_DNA"/>
</dbReference>
<dbReference type="PANTHER" id="PTHR34183:SF1">
    <property type="entry name" value="ENDOLYTIC PEPTIDOGLYCAN TRANSGLYCOSYLASE RLPA"/>
    <property type="match status" value="1"/>
</dbReference>
<dbReference type="Gene3D" id="3.30.70.1070">
    <property type="entry name" value="Sporulation related repeat"/>
    <property type="match status" value="1"/>
</dbReference>
<dbReference type="SUPFAM" id="SSF110997">
    <property type="entry name" value="Sporulation related repeat"/>
    <property type="match status" value="1"/>
</dbReference>
<proteinExistence type="inferred from homology"/>
<dbReference type="NCBIfam" id="TIGR00413">
    <property type="entry name" value="rlpA"/>
    <property type="match status" value="1"/>
</dbReference>
<evidence type="ECO:0000256" key="1">
    <source>
        <dbReference type="ARBA" id="ARBA00022729"/>
    </source>
</evidence>
<dbReference type="Gene3D" id="2.40.40.10">
    <property type="entry name" value="RlpA-like domain"/>
    <property type="match status" value="1"/>
</dbReference>
<comment type="caution">
    <text evidence="7">The sequence shown here is derived from an EMBL/GenBank/DDBJ whole genome shotgun (WGS) entry which is preliminary data.</text>
</comment>
<dbReference type="RefSeq" id="WP_284101270.1">
    <property type="nucleotide sequence ID" value="NZ_JARRAF010000014.1"/>
</dbReference>
<protein>
    <recommendedName>
        <fullName evidence="4">Endolytic peptidoglycan transglycosylase RlpA</fullName>
        <ecNumber evidence="4">4.2.2.-</ecNumber>
    </recommendedName>
</protein>
<dbReference type="InterPro" id="IPR036908">
    <property type="entry name" value="RlpA-like_sf"/>
</dbReference>
<organism evidence="7 8">
    <name type="scientific">Parachitinimonas caeni</name>
    <dbReference type="NCBI Taxonomy" id="3031301"/>
    <lineage>
        <taxon>Bacteria</taxon>
        <taxon>Pseudomonadati</taxon>
        <taxon>Pseudomonadota</taxon>
        <taxon>Betaproteobacteria</taxon>
        <taxon>Neisseriales</taxon>
        <taxon>Chitinibacteraceae</taxon>
        <taxon>Parachitinimonas</taxon>
    </lineage>
</organism>
<evidence type="ECO:0000259" key="6">
    <source>
        <dbReference type="PROSITE" id="PS51724"/>
    </source>
</evidence>
<dbReference type="InterPro" id="IPR009009">
    <property type="entry name" value="RlpA-like_DPBB"/>
</dbReference>
<comment type="function">
    <text evidence="4">Lytic transglycosylase with a strong preference for naked glycan strands that lack stem peptides.</text>
</comment>
<evidence type="ECO:0000256" key="3">
    <source>
        <dbReference type="ARBA" id="ARBA00023316"/>
    </source>
</evidence>
<dbReference type="Proteomes" id="UP001172778">
    <property type="component" value="Unassembled WGS sequence"/>
</dbReference>
<dbReference type="PROSITE" id="PS51724">
    <property type="entry name" value="SPOR"/>
    <property type="match status" value="1"/>
</dbReference>
<dbReference type="HAMAP" id="MF_02071">
    <property type="entry name" value="RlpA"/>
    <property type="match status" value="1"/>
</dbReference>
<dbReference type="EC" id="4.2.2.-" evidence="4"/>
<comment type="similarity">
    <text evidence="4 5">Belongs to the RlpA family.</text>
</comment>
<evidence type="ECO:0000256" key="4">
    <source>
        <dbReference type="HAMAP-Rule" id="MF_02071"/>
    </source>
</evidence>
<dbReference type="InterPro" id="IPR036680">
    <property type="entry name" value="SPOR-like_sf"/>
</dbReference>
<feature type="domain" description="SPOR" evidence="6">
    <location>
        <begin position="172"/>
        <end position="250"/>
    </location>
</feature>
<keyword evidence="1" id="KW-0732">Signal</keyword>
<gene>
    <name evidence="4" type="primary">rlpA</name>
    <name evidence="7" type="ORF">PZA18_12955</name>
</gene>
<evidence type="ECO:0000256" key="2">
    <source>
        <dbReference type="ARBA" id="ARBA00023239"/>
    </source>
</evidence>
<dbReference type="CDD" id="cd22268">
    <property type="entry name" value="DPBB_RlpA-like"/>
    <property type="match status" value="1"/>
</dbReference>